<feature type="domain" description="FHA" evidence="3">
    <location>
        <begin position="447"/>
        <end position="503"/>
    </location>
</feature>
<dbReference type="KEGG" id="mhos:CXR34_16300"/>
<dbReference type="InterPro" id="IPR008984">
    <property type="entry name" value="SMAD_FHA_dom_sf"/>
</dbReference>
<evidence type="ECO:0000256" key="1">
    <source>
        <dbReference type="ARBA" id="ARBA00022553"/>
    </source>
</evidence>
<evidence type="ECO:0000256" key="2">
    <source>
        <dbReference type="SAM" id="MobiDB-lite"/>
    </source>
</evidence>
<dbReference type="EMBL" id="CP025299">
    <property type="protein sequence ID" value="AUG31277.1"/>
    <property type="molecule type" value="Genomic_DNA"/>
</dbReference>
<dbReference type="Pfam" id="PF00498">
    <property type="entry name" value="FHA"/>
    <property type="match status" value="1"/>
</dbReference>
<feature type="compositionally biased region" description="Acidic residues" evidence="2">
    <location>
        <begin position="192"/>
        <end position="202"/>
    </location>
</feature>
<evidence type="ECO:0000313" key="5">
    <source>
        <dbReference type="Proteomes" id="UP000233276"/>
    </source>
</evidence>
<feature type="region of interest" description="Disordered" evidence="2">
    <location>
        <begin position="179"/>
        <end position="206"/>
    </location>
</feature>
<dbReference type="SUPFAM" id="SSF49879">
    <property type="entry name" value="SMAD/FHA domain"/>
    <property type="match status" value="1"/>
</dbReference>
<proteinExistence type="predicted"/>
<reference evidence="4 5" key="1">
    <citation type="submission" date="2017-12" db="EMBL/GenBank/DDBJ databases">
        <title>Isolation and characterization of estrogens degradatiion strain Microbacterium hominis SJTG1.</title>
        <authorList>
            <person name="Xiong W."/>
            <person name="Yin C."/>
            <person name="Zheng D."/>
            <person name="Liang R."/>
        </authorList>
    </citation>
    <scope>NUCLEOTIDE SEQUENCE [LARGE SCALE GENOMIC DNA]</scope>
    <source>
        <strain evidence="4 5">SJTG1</strain>
    </source>
</reference>
<accession>A0A2K9DNY1</accession>
<evidence type="ECO:0000259" key="3">
    <source>
        <dbReference type="PROSITE" id="PS50006"/>
    </source>
</evidence>
<gene>
    <name evidence="4" type="ORF">CXR34_16300</name>
</gene>
<dbReference type="Proteomes" id="UP000233276">
    <property type="component" value="Chromosome"/>
</dbReference>
<feature type="region of interest" description="Disordered" evidence="2">
    <location>
        <begin position="349"/>
        <end position="398"/>
    </location>
</feature>
<keyword evidence="1" id="KW-0597">Phosphoprotein</keyword>
<organism evidence="4 5">
    <name type="scientific">Microbacterium hominis</name>
    <dbReference type="NCBI Taxonomy" id="162426"/>
    <lineage>
        <taxon>Bacteria</taxon>
        <taxon>Bacillati</taxon>
        <taxon>Actinomycetota</taxon>
        <taxon>Actinomycetes</taxon>
        <taxon>Micrococcales</taxon>
        <taxon>Microbacteriaceae</taxon>
        <taxon>Microbacterium</taxon>
    </lineage>
</organism>
<protein>
    <submittedName>
        <fullName evidence="4">FHA domain-containing protein</fullName>
    </submittedName>
</protein>
<feature type="compositionally biased region" description="Low complexity" evidence="2">
    <location>
        <begin position="179"/>
        <end position="191"/>
    </location>
</feature>
<dbReference type="PROSITE" id="PS50006">
    <property type="entry name" value="FHA_DOMAIN"/>
    <property type="match status" value="1"/>
</dbReference>
<dbReference type="Gene3D" id="2.60.200.20">
    <property type="match status" value="1"/>
</dbReference>
<feature type="region of interest" description="Disordered" evidence="2">
    <location>
        <begin position="252"/>
        <end position="325"/>
    </location>
</feature>
<feature type="compositionally biased region" description="Low complexity" evidence="2">
    <location>
        <begin position="252"/>
        <end position="273"/>
    </location>
</feature>
<dbReference type="AlphaFoldDB" id="A0A2K9DNY1"/>
<feature type="compositionally biased region" description="Acidic residues" evidence="2">
    <location>
        <begin position="313"/>
        <end position="325"/>
    </location>
</feature>
<dbReference type="InterPro" id="IPR000253">
    <property type="entry name" value="FHA_dom"/>
</dbReference>
<name>A0A2K9DNY1_9MICO</name>
<evidence type="ECO:0000313" key="4">
    <source>
        <dbReference type="EMBL" id="AUG31277.1"/>
    </source>
</evidence>
<dbReference type="CDD" id="cd00060">
    <property type="entry name" value="FHA"/>
    <property type="match status" value="1"/>
</dbReference>
<sequence>MGDAMTSTRVDYRPADAEAAWWVAVDDGALAALSPVVSAATAATIWRGLGTGGIGAVLEALTGAFGTSLAAIPPFALAIAEPGGLRVAVRGDVEIIVEGDGVEAVSGTGVATWTERFLPGAVRATIVPAGATTAPAADVPLRSGVVRADQIRLELGASPTRVEPAVATAAASASSAASAESAAPAVGAAEPSDPEEMSDAEEPSAAAASAASAISSISAASAAPAISSSPAASSASVIDSVPPGLFGARSATAPAAASEPAETAAPVAATAAEPAPPAESESESDAAPESPPEPGVAPRADTSADTLIPEATAAEDAEPAPVDEYDLLWGETVARPVSAAAIAPVEAETDAADAAAAPGAEPGPAPSADPAAPAAAPRPGAADGADAPATPDGLGDHDGATIAVADVRAMRAERIAFESTDSVPARRPARGRIRLSTGRVVELERPVVIGRRPKSTRTSGAELPTLVAVDSPEQDISRSHVEIRAEGEHVLVTDLDTTNGTVLLRGGNEPVRLHPNEPTMVVTGDVLDLGDEVTVTFEDLP</sequence>
<feature type="compositionally biased region" description="Low complexity" evidence="2">
    <location>
        <begin position="368"/>
        <end position="393"/>
    </location>
</feature>